<accession>F2EHQ9</accession>
<name>F2EHQ9_HORVV</name>
<evidence type="ECO:0000313" key="1">
    <source>
        <dbReference type="EMBL" id="BAK06881.1"/>
    </source>
</evidence>
<sequence>MYSGSFRQPTIHHFQLRPLSACVCRSSHSQPAAEEQKKPDMSPHKECSEAFMKSLNVLGKLPPTDHPSLPTQITFGMRLPFQPFPARR</sequence>
<reference evidence="1" key="1">
    <citation type="journal article" date="2011" name="Plant Physiol.">
        <title>Comprehensive sequence analysis of 24,783 barley full-length cDNAs derived from 12 clone libraries.</title>
        <authorList>
            <person name="Matsumoto T."/>
            <person name="Tanaka T."/>
            <person name="Sakai H."/>
            <person name="Amano N."/>
            <person name="Kanamori H."/>
            <person name="Kurita K."/>
            <person name="Kikuta A."/>
            <person name="Kamiya K."/>
            <person name="Yamamoto M."/>
            <person name="Ikawa H."/>
            <person name="Fujii N."/>
            <person name="Hori K."/>
            <person name="Itoh T."/>
            <person name="Sato K."/>
        </authorList>
    </citation>
    <scope>NUCLEOTIDE SEQUENCE</scope>
    <source>
        <tissue evidence="1">Flower</tissue>
    </source>
</reference>
<organism evidence="1">
    <name type="scientific">Hordeum vulgare subsp. vulgare</name>
    <name type="common">Domesticated barley</name>
    <dbReference type="NCBI Taxonomy" id="112509"/>
    <lineage>
        <taxon>Eukaryota</taxon>
        <taxon>Viridiplantae</taxon>
        <taxon>Streptophyta</taxon>
        <taxon>Embryophyta</taxon>
        <taxon>Tracheophyta</taxon>
        <taxon>Spermatophyta</taxon>
        <taxon>Magnoliopsida</taxon>
        <taxon>Liliopsida</taxon>
        <taxon>Poales</taxon>
        <taxon>Poaceae</taxon>
        <taxon>BOP clade</taxon>
        <taxon>Pooideae</taxon>
        <taxon>Triticodae</taxon>
        <taxon>Triticeae</taxon>
        <taxon>Hordeinae</taxon>
        <taxon>Hordeum</taxon>
    </lineage>
</organism>
<protein>
    <submittedName>
        <fullName evidence="1">Predicted protein</fullName>
    </submittedName>
</protein>
<dbReference type="EMBL" id="AK375686">
    <property type="protein sequence ID" value="BAK06881.1"/>
    <property type="molecule type" value="mRNA"/>
</dbReference>
<dbReference type="AlphaFoldDB" id="F2EHQ9"/>
<proteinExistence type="evidence at transcript level"/>